<dbReference type="AlphaFoldDB" id="A0AAJ7TT98"/>
<evidence type="ECO:0000256" key="2">
    <source>
        <dbReference type="ARBA" id="ARBA00004613"/>
    </source>
</evidence>
<dbReference type="Pfam" id="PF01630">
    <property type="entry name" value="Glyco_hydro_56"/>
    <property type="match status" value="1"/>
</dbReference>
<evidence type="ECO:0000313" key="20">
    <source>
        <dbReference type="RefSeq" id="XP_032822587.1"/>
    </source>
</evidence>
<evidence type="ECO:0000256" key="4">
    <source>
        <dbReference type="ARBA" id="ARBA00011245"/>
    </source>
</evidence>
<feature type="transmembrane region" description="Helical" evidence="14">
    <location>
        <begin position="467"/>
        <end position="484"/>
    </location>
</feature>
<evidence type="ECO:0000256" key="14">
    <source>
        <dbReference type="SAM" id="Phobius"/>
    </source>
</evidence>
<dbReference type="GO" id="GO:0030214">
    <property type="term" value="P:hyaluronan catabolic process"/>
    <property type="evidence" value="ECO:0007669"/>
    <property type="project" value="TreeGrafter"/>
</dbReference>
<evidence type="ECO:0000313" key="16">
    <source>
        <dbReference type="Proteomes" id="UP001318040"/>
    </source>
</evidence>
<feature type="disulfide bond" evidence="12">
    <location>
        <begin position="375"/>
        <end position="386"/>
    </location>
</feature>
<dbReference type="InterPro" id="IPR018155">
    <property type="entry name" value="Hyaluronidase"/>
</dbReference>
<dbReference type="RefSeq" id="XP_032822584.1">
    <property type="nucleotide sequence ID" value="XM_032966693.1"/>
</dbReference>
<dbReference type="PANTHER" id="PTHR11769:SF9">
    <property type="entry name" value="HYALURONIDASE"/>
    <property type="match status" value="1"/>
</dbReference>
<reference evidence="17 18" key="1">
    <citation type="submission" date="2025-04" db="UniProtKB">
        <authorList>
            <consortium name="RefSeq"/>
        </authorList>
    </citation>
    <scope>IDENTIFICATION</scope>
    <source>
        <tissue evidence="17 18">Sperm</tissue>
    </source>
</reference>
<feature type="disulfide bond" evidence="12">
    <location>
        <begin position="57"/>
        <end position="350"/>
    </location>
</feature>
<keyword evidence="7 12" id="KW-1015">Disulfide bond</keyword>
<evidence type="ECO:0000256" key="9">
    <source>
        <dbReference type="PIRNR" id="PIRNR038193"/>
    </source>
</evidence>
<organism evidence="16 19">
    <name type="scientific">Petromyzon marinus</name>
    <name type="common">Sea lamprey</name>
    <dbReference type="NCBI Taxonomy" id="7757"/>
    <lineage>
        <taxon>Eukaryota</taxon>
        <taxon>Metazoa</taxon>
        <taxon>Chordata</taxon>
        <taxon>Craniata</taxon>
        <taxon>Vertebrata</taxon>
        <taxon>Cyclostomata</taxon>
        <taxon>Hyperoartia</taxon>
        <taxon>Petromyzontiformes</taxon>
        <taxon>Petromyzontidae</taxon>
        <taxon>Petromyzon</taxon>
    </lineage>
</organism>
<keyword evidence="16" id="KW-1185">Reference proteome</keyword>
<sequence>MNAQLLFLFKSLFWMLVFLGRPTTQQQHRQQQHGVKLGSILKGNAFTTVWNAPTELCSKRYNISLDLNIFDIVINPNECFCGDNMTIFYHTQLGYYPYIDEHGALKNGGVPQSGDLVGHLDKAREDIRAKIKGKDFEGLAVIDWEEWRPQWSRNWGKKDEYRKESKTKVKHAHPSWPEDLVAKEAQKEFDKSARDFMEQTARVGQSERPGGLWGYYLFPDCYNYDYNKTGPEYTGQCPDVERVRNDQLLWLWNSSTALYPSIYLERPLKSTKYVRKFVHHRVKEAMRVASMPKPGSIIPVLVYARIVYTYTLDFLSQVDLMHSVGETVSQGASGIILWGDHLYAKSADNCRAVKAYVDDILGPYLINVTAAAKLCSEALCEAHGRCVRKHPASTAHLHLNPASFRIVAPGASADRRRGRWQDRVVGQLHRSDVRDMKEAFRCQCYAGWEGAHCELPMGRKRMSACHVALHNCWVVGLLLFLFLAM</sequence>
<keyword evidence="14" id="KW-0472">Membrane</keyword>
<evidence type="ECO:0000256" key="8">
    <source>
        <dbReference type="ARBA" id="ARBA00023295"/>
    </source>
</evidence>
<dbReference type="GO" id="GO:0004415">
    <property type="term" value="F:hyalurononglucosaminidase activity"/>
    <property type="evidence" value="ECO:0007669"/>
    <property type="project" value="UniProtKB-UniRule"/>
</dbReference>
<evidence type="ECO:0000256" key="12">
    <source>
        <dbReference type="PIRSR" id="PIRSR038193-3"/>
    </source>
</evidence>
<dbReference type="RefSeq" id="XP_032822586.1">
    <property type="nucleotide sequence ID" value="XM_032966695.1"/>
</dbReference>
<feature type="disulfide bond" evidence="12">
    <location>
        <begin position="221"/>
        <end position="237"/>
    </location>
</feature>
<dbReference type="RefSeq" id="XP_032822585.1">
    <property type="nucleotide sequence ID" value="XM_032966694.1"/>
</dbReference>
<keyword evidence="14" id="KW-0812">Transmembrane</keyword>
<name>A0AAJ7TT98_PETMA</name>
<keyword evidence="15" id="KW-0732">Signal</keyword>
<dbReference type="PANTHER" id="PTHR11769">
    <property type="entry name" value="HYALURONIDASE"/>
    <property type="match status" value="1"/>
</dbReference>
<feature type="chain" id="PRO_5044709393" description="Hyaluronidase" evidence="15">
    <location>
        <begin position="21"/>
        <end position="485"/>
    </location>
</feature>
<comment type="subcellular location">
    <subcellularLocation>
        <location evidence="2">Secreted</location>
    </subcellularLocation>
</comment>
<dbReference type="RefSeq" id="XP_032822587.1">
    <property type="nucleotide sequence ID" value="XM_032966696.1"/>
</dbReference>
<evidence type="ECO:0000256" key="5">
    <source>
        <dbReference type="ARBA" id="ARBA00022525"/>
    </source>
</evidence>
<dbReference type="EC" id="3.2.1.35" evidence="13"/>
<dbReference type="Gene3D" id="3.20.20.70">
    <property type="entry name" value="Aldolase class I"/>
    <property type="match status" value="1"/>
</dbReference>
<evidence type="ECO:0000313" key="19">
    <source>
        <dbReference type="RefSeq" id="XP_032822586.1"/>
    </source>
</evidence>
<comment type="similarity">
    <text evidence="3 9 13">Belongs to the glycosyl hydrolase 56 family.</text>
</comment>
<evidence type="ECO:0000256" key="15">
    <source>
        <dbReference type="SAM" id="SignalP"/>
    </source>
</evidence>
<evidence type="ECO:0000256" key="7">
    <source>
        <dbReference type="ARBA" id="ARBA00023157"/>
    </source>
</evidence>
<dbReference type="InterPro" id="IPR017853">
    <property type="entry name" value="GH"/>
</dbReference>
<dbReference type="FunFam" id="3.20.20.70:FF:000065">
    <property type="entry name" value="Hyaluronidase"/>
    <property type="match status" value="1"/>
</dbReference>
<keyword evidence="5" id="KW-0964">Secreted</keyword>
<evidence type="ECO:0000256" key="11">
    <source>
        <dbReference type="PIRSR" id="PIRSR038193-2"/>
    </source>
</evidence>
<feature type="glycosylation site" description="N-linked (GlcNAc...) asparagine" evidence="11">
    <location>
        <position position="367"/>
    </location>
</feature>
<dbReference type="SUPFAM" id="SSF51445">
    <property type="entry name" value="(Trans)glycosidases"/>
    <property type="match status" value="1"/>
</dbReference>
<keyword evidence="8 13" id="KW-0326">Glycosidase</keyword>
<dbReference type="GO" id="GO:0031410">
    <property type="term" value="C:cytoplasmic vesicle"/>
    <property type="evidence" value="ECO:0007669"/>
    <property type="project" value="TreeGrafter"/>
</dbReference>
<evidence type="ECO:0000256" key="10">
    <source>
        <dbReference type="PIRSR" id="PIRSR038193-1"/>
    </source>
</evidence>
<evidence type="ECO:0000256" key="13">
    <source>
        <dbReference type="RuleBase" id="RU610713"/>
    </source>
</evidence>
<comment type="catalytic activity">
    <reaction evidence="1 13">
        <text>Random hydrolysis of (1-&gt;4)-linkages between N-acetyl-beta-D-glucosamine and D-glucuronate residues in hyaluronate.</text>
        <dbReference type="EC" id="3.2.1.35"/>
    </reaction>
</comment>
<dbReference type="PRINTS" id="PR00846">
    <property type="entry name" value="GLHYDRLASE56"/>
</dbReference>
<evidence type="ECO:0000313" key="18">
    <source>
        <dbReference type="RefSeq" id="XP_032822585.1"/>
    </source>
</evidence>
<feature type="disulfide bond" evidence="12">
    <location>
        <begin position="444"/>
        <end position="453"/>
    </location>
</feature>
<keyword evidence="14" id="KW-1133">Transmembrane helix</keyword>
<dbReference type="GO" id="GO:0005576">
    <property type="term" value="C:extracellular region"/>
    <property type="evidence" value="ECO:0007669"/>
    <property type="project" value="UniProtKB-SubCell"/>
</dbReference>
<evidence type="ECO:0000313" key="17">
    <source>
        <dbReference type="RefSeq" id="XP_032822584.1"/>
    </source>
</evidence>
<dbReference type="InterPro" id="IPR013785">
    <property type="entry name" value="Aldolase_TIM"/>
</dbReference>
<evidence type="ECO:0000256" key="6">
    <source>
        <dbReference type="ARBA" id="ARBA00022801"/>
    </source>
</evidence>
<comment type="subunit">
    <text evidence="4">Monomer.</text>
</comment>
<gene>
    <name evidence="17 18 19 20" type="primary">LOC116949404</name>
</gene>
<evidence type="ECO:0000256" key="3">
    <source>
        <dbReference type="ARBA" id="ARBA00008871"/>
    </source>
</evidence>
<keyword evidence="6 13" id="KW-0378">Hydrolase</keyword>
<protein>
    <recommendedName>
        <fullName evidence="13">Hyaluronidase</fullName>
        <ecNumber evidence="13">3.2.1.35</ecNumber>
    </recommendedName>
</protein>
<dbReference type="GO" id="GO:0005975">
    <property type="term" value="P:carbohydrate metabolic process"/>
    <property type="evidence" value="ECO:0007669"/>
    <property type="project" value="UniProtKB-UniRule"/>
</dbReference>
<proteinExistence type="inferred from homology"/>
<feature type="disulfide bond" evidence="12">
    <location>
        <begin position="380"/>
        <end position="442"/>
    </location>
</feature>
<dbReference type="KEGG" id="pmrn:116949404"/>
<feature type="active site" description="Proton donor" evidence="10">
    <location>
        <position position="145"/>
    </location>
</feature>
<feature type="signal peptide" evidence="15">
    <location>
        <begin position="1"/>
        <end position="20"/>
    </location>
</feature>
<accession>A0AAJ7TT98</accession>
<dbReference type="Proteomes" id="UP001318040">
    <property type="component" value="Chromosome 36"/>
</dbReference>
<dbReference type="PIRSF" id="PIRSF038193">
    <property type="entry name" value="Hyaluronidase"/>
    <property type="match status" value="1"/>
</dbReference>
<evidence type="ECO:0000256" key="1">
    <source>
        <dbReference type="ARBA" id="ARBA00000251"/>
    </source>
</evidence>
<dbReference type="GeneID" id="116949404"/>